<gene>
    <name evidence="2" type="ORF">TSPGSL018_29696</name>
</gene>
<feature type="non-terminal residue" evidence="2">
    <location>
        <position position="1"/>
    </location>
</feature>
<name>A0A061QI13_9CHLO</name>
<reference evidence="2" key="1">
    <citation type="submission" date="2014-05" db="EMBL/GenBank/DDBJ databases">
        <title>The transcriptome of the halophilic microalga Tetraselmis sp. GSL018 isolated from the Great Salt Lake, Utah.</title>
        <authorList>
            <person name="Jinkerson R.E."/>
            <person name="D'Adamo S."/>
            <person name="Posewitz M.C."/>
        </authorList>
    </citation>
    <scope>NUCLEOTIDE SEQUENCE</scope>
    <source>
        <strain evidence="2">GSL018</strain>
    </source>
</reference>
<sequence length="89" mass="9536">LPRDRRPLRVEAMDALRPAFLVVEPGELQRKLPRVLRGDEGDARLGDDAGDGGGAAGAEAVCGLLPGPFAAERLEPLLVHQQVREVGFQ</sequence>
<organism evidence="2">
    <name type="scientific">Tetraselmis sp. GSL018</name>
    <dbReference type="NCBI Taxonomy" id="582737"/>
    <lineage>
        <taxon>Eukaryota</taxon>
        <taxon>Viridiplantae</taxon>
        <taxon>Chlorophyta</taxon>
        <taxon>core chlorophytes</taxon>
        <taxon>Chlorodendrophyceae</taxon>
        <taxon>Chlorodendrales</taxon>
        <taxon>Chlorodendraceae</taxon>
        <taxon>Tetraselmis</taxon>
    </lineage>
</organism>
<accession>A0A061QI13</accession>
<feature type="region of interest" description="Disordered" evidence="1">
    <location>
        <begin position="33"/>
        <end position="57"/>
    </location>
</feature>
<dbReference type="EMBL" id="GBEZ01027138">
    <property type="protein sequence ID" value="JAC60137.1"/>
    <property type="molecule type" value="Transcribed_RNA"/>
</dbReference>
<evidence type="ECO:0000256" key="1">
    <source>
        <dbReference type="SAM" id="MobiDB-lite"/>
    </source>
</evidence>
<dbReference type="AlphaFoldDB" id="A0A061QI13"/>
<feature type="compositionally biased region" description="Basic and acidic residues" evidence="1">
    <location>
        <begin position="36"/>
        <end position="47"/>
    </location>
</feature>
<proteinExistence type="predicted"/>
<protein>
    <submittedName>
        <fullName evidence="2">Uncharacterized protein</fullName>
    </submittedName>
</protein>
<evidence type="ECO:0000313" key="2">
    <source>
        <dbReference type="EMBL" id="JAC60137.1"/>
    </source>
</evidence>
<feature type="non-terminal residue" evidence="2">
    <location>
        <position position="89"/>
    </location>
</feature>